<keyword evidence="4" id="KW-1185">Reference proteome</keyword>
<keyword evidence="2" id="KW-0732">Signal</keyword>
<accession>N0B0Z4</accession>
<dbReference type="AlphaFoldDB" id="N0B0Z4"/>
<reference evidence="3 4" key="1">
    <citation type="journal article" date="2013" name="Genome Announc.">
        <title>Genome sequences for three denitrifying bacterial strains isolated from a uranium- and nitrate-contaminated subsurface environment.</title>
        <authorList>
            <person name="Venkatramanan R."/>
            <person name="Prakash O."/>
            <person name="Woyke T."/>
            <person name="Chain P."/>
            <person name="Goodwin L.A."/>
            <person name="Watson D."/>
            <person name="Brooks S."/>
            <person name="Kostka J.E."/>
            <person name="Green S.J."/>
        </authorList>
    </citation>
    <scope>NUCLEOTIDE SEQUENCE [LARGE SCALE GENOMIC DNA]</scope>
    <source>
        <strain evidence="3 4">1NES1</strain>
    </source>
</reference>
<evidence type="ECO:0000256" key="1">
    <source>
        <dbReference type="SAM" id="MobiDB-lite"/>
    </source>
</evidence>
<evidence type="ECO:0000313" key="3">
    <source>
        <dbReference type="EMBL" id="AGK56583.1"/>
    </source>
</evidence>
<feature type="region of interest" description="Disordered" evidence="1">
    <location>
        <begin position="64"/>
        <end position="87"/>
    </location>
</feature>
<gene>
    <name evidence="3" type="ORF">HYPDE_24488</name>
</gene>
<feature type="chain" id="PRO_5004105116" evidence="2">
    <location>
        <begin position="44"/>
        <end position="337"/>
    </location>
</feature>
<dbReference type="Proteomes" id="UP000005952">
    <property type="component" value="Chromosome"/>
</dbReference>
<protein>
    <submittedName>
        <fullName evidence="3">Uncharacterized protein</fullName>
    </submittedName>
</protein>
<name>N0B0Z4_9HYPH</name>
<sequence>MLLRTPRTLRASTFPIMQAIFMRHTVFTSAVLTLLAASPACLADPIDPAQAIAQKFYEADQLAPTQPLQMPKPPRVAKPDPDGPGLDYEMDMLRRARAEEAERQKDITATAPITVAQPAPAAAPQPVAEPIPTALPEPIARAIEPPASAPMPIAQPLKTAVAQATEPDRAVPASGTRATILLVLDPDDTDQAHVKPDPIICFDQQCWISNGLDSPAKPMPRSEAVALKTTETTTGDSCSGKSGCAFRNVAFHPDSQIQVVEVGESRGVADGAYTVAADATCRKLDGDLMCDNALVTHAFRMWVVPETTAQQVGPSTLEDAVANGLQDNEDDNAADGK</sequence>
<dbReference type="HOGENOM" id="CLU_955715_0_0_5"/>
<proteinExistence type="predicted"/>
<organism evidence="3 4">
    <name type="scientific">Hyphomicrobium denitrificans 1NES1</name>
    <dbReference type="NCBI Taxonomy" id="670307"/>
    <lineage>
        <taxon>Bacteria</taxon>
        <taxon>Pseudomonadati</taxon>
        <taxon>Pseudomonadota</taxon>
        <taxon>Alphaproteobacteria</taxon>
        <taxon>Hyphomicrobiales</taxon>
        <taxon>Hyphomicrobiaceae</taxon>
        <taxon>Hyphomicrobium</taxon>
    </lineage>
</organism>
<dbReference type="KEGG" id="hdt:HYPDE_24488"/>
<feature type="signal peptide" evidence="2">
    <location>
        <begin position="1"/>
        <end position="43"/>
    </location>
</feature>
<dbReference type="STRING" id="670307.HYPDE_24488"/>
<evidence type="ECO:0000313" key="4">
    <source>
        <dbReference type="Proteomes" id="UP000005952"/>
    </source>
</evidence>
<evidence type="ECO:0000256" key="2">
    <source>
        <dbReference type="SAM" id="SignalP"/>
    </source>
</evidence>
<dbReference type="EMBL" id="CP005587">
    <property type="protein sequence ID" value="AGK56583.1"/>
    <property type="molecule type" value="Genomic_DNA"/>
</dbReference>